<evidence type="ECO:0000313" key="8">
    <source>
        <dbReference type="Proteomes" id="UP001642409"/>
    </source>
</evidence>
<evidence type="ECO:0000256" key="4">
    <source>
        <dbReference type="SAM" id="Coils"/>
    </source>
</evidence>
<proteinExistence type="inferred from homology"/>
<dbReference type="Proteomes" id="UP001642409">
    <property type="component" value="Unassembled WGS sequence"/>
</dbReference>
<gene>
    <name evidence="6" type="ORF">HINF_LOCUS25412</name>
    <name evidence="7" type="ORF">HINF_LOCUS73640</name>
</gene>
<evidence type="ECO:0000256" key="2">
    <source>
        <dbReference type="ARBA" id="ARBA00022670"/>
    </source>
</evidence>
<keyword evidence="8" id="KW-1185">Reference proteome</keyword>
<dbReference type="PROSITE" id="PS50600">
    <property type="entry name" value="ULP_PROTEASE"/>
    <property type="match status" value="1"/>
</dbReference>
<dbReference type="EMBL" id="CATOUU010000651">
    <property type="protein sequence ID" value="CAI9937767.1"/>
    <property type="molecule type" value="Genomic_DNA"/>
</dbReference>
<evidence type="ECO:0000313" key="7">
    <source>
        <dbReference type="EMBL" id="CAL6106227.1"/>
    </source>
</evidence>
<sequence>MNLLQTDDSINIMKQISSDEAICDSNIKLKKLVIDASKIYELNCVCLNFEGLPAKKSLIASISIKKYYDAFVQNEWLDAETIVLIFAILSNAIPQTIILFPVLYNKQQLQYFEAFKQQLLSTNNLSDIFAMIVFEDHWFMVHFVCSTKQIFIYDSLNCAKKKLAKKNSQLLKEIQSIKRLIECYQNIKYLSIESVLIAGQINGNDCGFILIRFLMIYIVHKTPFQNMRSNLNIQELFRINIWQLLSSYHCQSADISFEVSESSVDVVDVVNVVQHRQNLAQQQQYKSQSQERIDIITEYNTQMMSQSDNAIQNEFDKEPNNQTNECLIDKGFIYDDNVFEGLFNQCQQNLLSIESVVNRERADYNITIVVFVTQHYPEYLKLLIEQNVMLVKILQYEEGINHIVNDQFEIIFVNALNTCSQYLTKLNRVPNVKQIKVFCIQAELFPSEKIYQLNEIIQNKYKLTGIQFEPIFVTDTVNTALFDQIIQKQNIFITQYQNIINQKDVTIIIDQNNKYNNNKRIYKQLDNKQFDMYDYSNYLTITNKMQLIYSEGLAINNIVVFNRNIESETQFTKYIQTQFTNTEQLINDIKKILVMQQTDANANKYLVSIDSVHVSKGYILNLRILPQALIVINIKDMISLFPQPKLKKKFEYTKIKHTLTVLIECNQLIVINYGVTNSSLNTLIDLIHEQNIRTQKYSDGQRQFVLYNGVSKIIQVTLHQIMQQLFYYQHKEATYDFPKKGRL</sequence>
<protein>
    <submittedName>
        <fullName evidence="6">Papain-like cysteine peptidase superfamily</fullName>
    </submittedName>
    <submittedName>
        <fullName evidence="7">Papain-like_cysteine peptidase superfamily</fullName>
    </submittedName>
</protein>
<comment type="similarity">
    <text evidence="1">Belongs to the peptidase C48 family.</text>
</comment>
<accession>A0AA86U4N0</accession>
<evidence type="ECO:0000256" key="3">
    <source>
        <dbReference type="ARBA" id="ARBA00022801"/>
    </source>
</evidence>
<comment type="caution">
    <text evidence="6">The sequence shown here is derived from an EMBL/GenBank/DDBJ whole genome shotgun (WGS) entry which is preliminary data.</text>
</comment>
<evidence type="ECO:0000256" key="1">
    <source>
        <dbReference type="ARBA" id="ARBA00005234"/>
    </source>
</evidence>
<dbReference type="InterPro" id="IPR038765">
    <property type="entry name" value="Papain-like_cys_pep_sf"/>
</dbReference>
<dbReference type="GO" id="GO:0008234">
    <property type="term" value="F:cysteine-type peptidase activity"/>
    <property type="evidence" value="ECO:0007669"/>
    <property type="project" value="InterPro"/>
</dbReference>
<dbReference type="InterPro" id="IPR003653">
    <property type="entry name" value="Peptidase_C48_C"/>
</dbReference>
<dbReference type="AlphaFoldDB" id="A0AA86U4N0"/>
<organism evidence="6">
    <name type="scientific">Hexamita inflata</name>
    <dbReference type="NCBI Taxonomy" id="28002"/>
    <lineage>
        <taxon>Eukaryota</taxon>
        <taxon>Metamonada</taxon>
        <taxon>Diplomonadida</taxon>
        <taxon>Hexamitidae</taxon>
        <taxon>Hexamitinae</taxon>
        <taxon>Hexamita</taxon>
    </lineage>
</organism>
<evidence type="ECO:0000259" key="5">
    <source>
        <dbReference type="PROSITE" id="PS50600"/>
    </source>
</evidence>
<evidence type="ECO:0000313" key="6">
    <source>
        <dbReference type="EMBL" id="CAI9937767.1"/>
    </source>
</evidence>
<keyword evidence="4" id="KW-0175">Coiled coil</keyword>
<keyword evidence="2" id="KW-0645">Protease</keyword>
<feature type="domain" description="Ubiquitin-like protease family profile" evidence="5">
    <location>
        <begin position="60"/>
        <end position="217"/>
    </location>
</feature>
<reference evidence="7 8" key="2">
    <citation type="submission" date="2024-07" db="EMBL/GenBank/DDBJ databases">
        <authorList>
            <person name="Akdeniz Z."/>
        </authorList>
    </citation>
    <scope>NUCLEOTIDE SEQUENCE [LARGE SCALE GENOMIC DNA]</scope>
</reference>
<dbReference type="EMBL" id="CAXDID020000607">
    <property type="protein sequence ID" value="CAL6106227.1"/>
    <property type="molecule type" value="Genomic_DNA"/>
</dbReference>
<name>A0AA86U4N0_9EUKA</name>
<dbReference type="Gene3D" id="3.40.395.10">
    <property type="entry name" value="Adenoviral Proteinase, Chain A"/>
    <property type="match status" value="1"/>
</dbReference>
<reference evidence="6" key="1">
    <citation type="submission" date="2023-06" db="EMBL/GenBank/DDBJ databases">
        <authorList>
            <person name="Kurt Z."/>
        </authorList>
    </citation>
    <scope>NUCLEOTIDE SEQUENCE</scope>
</reference>
<dbReference type="SUPFAM" id="SSF54001">
    <property type="entry name" value="Cysteine proteinases"/>
    <property type="match status" value="1"/>
</dbReference>
<keyword evidence="3" id="KW-0378">Hydrolase</keyword>
<feature type="coiled-coil region" evidence="4">
    <location>
        <begin position="153"/>
        <end position="180"/>
    </location>
</feature>
<dbReference type="GO" id="GO:0006508">
    <property type="term" value="P:proteolysis"/>
    <property type="evidence" value="ECO:0007669"/>
    <property type="project" value="UniProtKB-KW"/>
</dbReference>